<dbReference type="GeneID" id="92958967"/>
<dbReference type="RefSeq" id="WP_018273876.1">
    <property type="nucleotide sequence ID" value="NZ_CP049700.1"/>
</dbReference>
<evidence type="ECO:0000313" key="1">
    <source>
        <dbReference type="EMBL" id="NYY96671.1"/>
    </source>
</evidence>
<reference evidence="1" key="2">
    <citation type="submission" date="2020-06" db="EMBL/GenBank/DDBJ databases">
        <title>Whole Genome Sequence of Bradyrhizobium sp. Strain 323S2.</title>
        <authorList>
            <person name="Bromfield E.S.P."/>
        </authorList>
    </citation>
    <scope>NUCLEOTIDE SEQUENCE [LARGE SCALE GENOMIC DNA]</scope>
    <source>
        <strain evidence="1">323S2</strain>
    </source>
</reference>
<sequence>MNAENDFAARLIDAGRLATIARTCGLRDDVSHYVNKALKELWQTQSPEEARKIAERWVFWDAEGKPWPCMPPLDNVVQFHRAGPTQISMASQPATPLQAIWDWFERQDEEARTEIPAWRRFWCSKVMIFSTLAAERGGNIFGSG</sequence>
<evidence type="ECO:0000313" key="3">
    <source>
        <dbReference type="Proteomes" id="UP000564836"/>
    </source>
</evidence>
<dbReference type="Proteomes" id="UP000564836">
    <property type="component" value="Plasmid pBb323S2a"/>
</dbReference>
<gene>
    <name evidence="2" type="ORF">G6321_00002120</name>
    <name evidence="1" type="ORF">G6321_53005</name>
</gene>
<organism evidence="1">
    <name type="scientific">Bradyrhizobium barranii subsp. barranii</name>
    <dbReference type="NCBI Taxonomy" id="2823807"/>
    <lineage>
        <taxon>Bacteria</taxon>
        <taxon>Pseudomonadati</taxon>
        <taxon>Pseudomonadota</taxon>
        <taxon>Alphaproteobacteria</taxon>
        <taxon>Hyphomicrobiales</taxon>
        <taxon>Nitrobacteraceae</taxon>
        <taxon>Bradyrhizobium</taxon>
        <taxon>Bradyrhizobium barranii</taxon>
    </lineage>
</organism>
<dbReference type="EMBL" id="JACBFH010000004">
    <property type="protein sequence ID" value="NYY96671.1"/>
    <property type="molecule type" value="Genomic_DNA"/>
</dbReference>
<reference evidence="2 3" key="3">
    <citation type="journal article" date="2022" name="Int. J. Syst. Evol. Microbiol.">
        <title>Strains of Bradyrhizobium barranii sp. nov. associated with legumes native to Canada are symbionts of soybeans and belong to different subspecies (subsp. barranii subsp. nov. and subsp. apii subsp. nov.) and symbiovars (sv. glycinearum and sv. septentrionale).</title>
        <authorList>
            <person name="Bromfield E.S.P."/>
            <person name="Cloutier S."/>
            <person name="Wasai-Hara S."/>
            <person name="Minamisawa K."/>
        </authorList>
    </citation>
    <scope>NUCLEOTIDE SEQUENCE [LARGE SCALE GENOMIC DNA]</scope>
    <source>
        <strain evidence="2 3">323S2</strain>
        <plasmid evidence="3">pBb323S2a</plasmid>
    </source>
</reference>
<proteinExistence type="predicted"/>
<dbReference type="EMBL" id="CP088278">
    <property type="protein sequence ID" value="UGX89574.1"/>
    <property type="molecule type" value="Genomic_DNA"/>
</dbReference>
<geneLocation type="plasmid" evidence="2 3">
    <name>pBb323S2a</name>
</geneLocation>
<reference evidence="2 3" key="1">
    <citation type="journal article" date="2017" name="Syst. Appl. Microbiol.">
        <title>Soybeans inoculated with root zone soils of Canadian native legumes harbour diverse and novel Bradyrhizobium spp. that possess agricultural potential.</title>
        <authorList>
            <person name="Bromfield E.S.P."/>
            <person name="Cloutier S."/>
            <person name="Tambong J.T."/>
            <person name="Tran Thi T.V."/>
        </authorList>
    </citation>
    <scope>NUCLEOTIDE SEQUENCE [LARGE SCALE GENOMIC DNA]</scope>
    <source>
        <strain evidence="2 3">323S2</strain>
    </source>
</reference>
<dbReference type="AlphaFoldDB" id="A0A7Z0QMG1"/>
<evidence type="ECO:0000313" key="2">
    <source>
        <dbReference type="EMBL" id="UGX89574.1"/>
    </source>
</evidence>
<name>A0A7Z0QMG1_9BRAD</name>
<accession>A0A7Z0QMG1</accession>
<keyword evidence="2" id="KW-0614">Plasmid</keyword>
<protein>
    <submittedName>
        <fullName evidence="1">Uncharacterized protein</fullName>
    </submittedName>
</protein>